<dbReference type="Pfam" id="PF05327">
    <property type="entry name" value="RRN3"/>
    <property type="match status" value="1"/>
</dbReference>
<name>A0A0D2LNU3_HYPSF</name>
<dbReference type="InterPro" id="IPR007991">
    <property type="entry name" value="RNA_pol_I_trans_ini_fac_RRN3"/>
</dbReference>
<dbReference type="GO" id="GO:0006361">
    <property type="term" value="P:transcription initiation at RNA polymerase I promoter"/>
    <property type="evidence" value="ECO:0007669"/>
    <property type="project" value="InterPro"/>
</dbReference>
<evidence type="ECO:0008006" key="5">
    <source>
        <dbReference type="Google" id="ProtNLM"/>
    </source>
</evidence>
<feature type="compositionally biased region" description="Polar residues" evidence="2">
    <location>
        <begin position="528"/>
        <end position="543"/>
    </location>
</feature>
<dbReference type="OrthoDB" id="26970at2759"/>
<evidence type="ECO:0000313" key="3">
    <source>
        <dbReference type="EMBL" id="KJA29712.1"/>
    </source>
</evidence>
<feature type="compositionally biased region" description="Acidic residues" evidence="2">
    <location>
        <begin position="330"/>
        <end position="359"/>
    </location>
</feature>
<dbReference type="GO" id="GO:0001042">
    <property type="term" value="F:RNA polymerase I core binding"/>
    <property type="evidence" value="ECO:0007669"/>
    <property type="project" value="TreeGrafter"/>
</dbReference>
<protein>
    <recommendedName>
        <fullName evidence="5">RNA polymerase I-specific transcription initiation factor RRN3</fullName>
    </recommendedName>
</protein>
<dbReference type="PANTHER" id="PTHR12790:SF0">
    <property type="entry name" value="RNA POLYMERASE I-SPECIFIC TRANSCRIPTION INITIATION FACTOR RRN3-RELATED"/>
    <property type="match status" value="1"/>
</dbReference>
<dbReference type="STRING" id="945553.A0A0D2LNU3"/>
<feature type="compositionally biased region" description="Basic residues" evidence="2">
    <location>
        <begin position="15"/>
        <end position="24"/>
    </location>
</feature>
<dbReference type="Proteomes" id="UP000054270">
    <property type="component" value="Unassembled WGS sequence"/>
</dbReference>
<reference evidence="4" key="1">
    <citation type="submission" date="2014-04" db="EMBL/GenBank/DDBJ databases">
        <title>Evolutionary Origins and Diversification of the Mycorrhizal Mutualists.</title>
        <authorList>
            <consortium name="DOE Joint Genome Institute"/>
            <consortium name="Mycorrhizal Genomics Consortium"/>
            <person name="Kohler A."/>
            <person name="Kuo A."/>
            <person name="Nagy L.G."/>
            <person name="Floudas D."/>
            <person name="Copeland A."/>
            <person name="Barry K.W."/>
            <person name="Cichocki N."/>
            <person name="Veneault-Fourrey C."/>
            <person name="LaButti K."/>
            <person name="Lindquist E.A."/>
            <person name="Lipzen A."/>
            <person name="Lundell T."/>
            <person name="Morin E."/>
            <person name="Murat C."/>
            <person name="Riley R."/>
            <person name="Ohm R."/>
            <person name="Sun H."/>
            <person name="Tunlid A."/>
            <person name="Henrissat B."/>
            <person name="Grigoriev I.V."/>
            <person name="Hibbett D.S."/>
            <person name="Martin F."/>
        </authorList>
    </citation>
    <scope>NUCLEOTIDE SEQUENCE [LARGE SCALE GENOMIC DNA]</scope>
    <source>
        <strain evidence="4">FD-334 SS-4</strain>
    </source>
</reference>
<evidence type="ECO:0000256" key="2">
    <source>
        <dbReference type="SAM" id="MobiDB-lite"/>
    </source>
</evidence>
<evidence type="ECO:0000256" key="1">
    <source>
        <dbReference type="ARBA" id="ARBA00010098"/>
    </source>
</evidence>
<organism evidence="3 4">
    <name type="scientific">Hypholoma sublateritium (strain FD-334 SS-4)</name>
    <dbReference type="NCBI Taxonomy" id="945553"/>
    <lineage>
        <taxon>Eukaryota</taxon>
        <taxon>Fungi</taxon>
        <taxon>Dikarya</taxon>
        <taxon>Basidiomycota</taxon>
        <taxon>Agaricomycotina</taxon>
        <taxon>Agaricomycetes</taxon>
        <taxon>Agaricomycetidae</taxon>
        <taxon>Agaricales</taxon>
        <taxon>Agaricineae</taxon>
        <taxon>Strophariaceae</taxon>
        <taxon>Hypholoma</taxon>
    </lineage>
</organism>
<dbReference type="AlphaFoldDB" id="A0A0D2LNU3"/>
<proteinExistence type="inferred from homology"/>
<dbReference type="PANTHER" id="PTHR12790">
    <property type="entry name" value="TRANSCRIPTION INITIATION FACTOR IA RRN3"/>
    <property type="match status" value="1"/>
</dbReference>
<feature type="region of interest" description="Disordered" evidence="2">
    <location>
        <begin position="524"/>
        <end position="545"/>
    </location>
</feature>
<sequence>MRDADIISAMDPHSRHSQFNHRAPKSGPMSRNAEPLCTQKPEPAKLPPKKTPSKASKATSANLLLRRPIATNSRVKQDEIFKRDMYLSFVSNALQQKTNGVSDSFDELVSQFNTFSSSQKQQEPVDTAQIRLWLLALSHVVSRLERTHSALVDAIVNMPWITVDSATVKSYTVFIGMLLSARPEYLSLVLSKIAQGFTHQSGIQALDSNLPTTSSTPLTRRIVYDRVHYLLRHILTLVPTLPSTLQPLLVRHFPHKRQNQIAQTTYIRNLLRVSSYCPELTDKIIATIVDRAIQIDVEIQIELDELEEEETPEDQAVFELDPFDIILGQEADDNDSDSDSDDSDDDAFSDLSSEAEDLDDHSKKRTELPTNLRHIQDMVKKLDAILYLLFEHFDKTKIMSCRSDDSRPMSPLELPPLPPLENSFIEFGPPYAQTQGVKSTPTNPLPTSSTFTFPRQARIIADKSHLRSQFHSLLSIFDRTILRTFKSRYTQFLVFWYASLDPEFADVFQGMLVDRALMPSSIGGPSTVAPNTNSSNGDSSQAASAHMMTPELTRAAAASYIGSFVSRATFVDREGARRVVAVLCEYLRSHLEGIEADLKVGLGLGNGHSGSHFSSNAIAAAAVSAILTSGQHGVFYAVSQAVFLIFCFRWRDLVGDDDEDDLDLDLDPDINARPSSTGVPRFRSSKPKDKWMPELAILKRVVTCILNPLKKQTNARTCLIHPPTPLNPQVLLLGPIISRRCCPSYNRRCSTNRRA</sequence>
<dbReference type="GO" id="GO:0005634">
    <property type="term" value="C:nucleus"/>
    <property type="evidence" value="ECO:0007669"/>
    <property type="project" value="TreeGrafter"/>
</dbReference>
<evidence type="ECO:0000313" key="4">
    <source>
        <dbReference type="Proteomes" id="UP000054270"/>
    </source>
</evidence>
<dbReference type="GO" id="GO:0001181">
    <property type="term" value="F:RNA polymerase I general transcription initiation factor activity"/>
    <property type="evidence" value="ECO:0007669"/>
    <property type="project" value="InterPro"/>
</dbReference>
<dbReference type="EMBL" id="KN817518">
    <property type="protein sequence ID" value="KJA29712.1"/>
    <property type="molecule type" value="Genomic_DNA"/>
</dbReference>
<accession>A0A0D2LNU3</accession>
<feature type="region of interest" description="Disordered" evidence="2">
    <location>
        <begin position="1"/>
        <end position="61"/>
    </location>
</feature>
<gene>
    <name evidence="3" type="ORF">HYPSUDRAFT_230613</name>
</gene>
<keyword evidence="4" id="KW-1185">Reference proteome</keyword>
<feature type="region of interest" description="Disordered" evidence="2">
    <location>
        <begin position="329"/>
        <end position="365"/>
    </location>
</feature>
<comment type="similarity">
    <text evidence="1">Belongs to the RRN3 family.</text>
</comment>